<evidence type="ECO:0000256" key="9">
    <source>
        <dbReference type="ARBA" id="ARBA00022989"/>
    </source>
</evidence>
<keyword evidence="6" id="KW-0863">Zinc-finger</keyword>
<dbReference type="InterPro" id="IPR044744">
    <property type="entry name" value="ZNRF4/RNF13/RNF167_PA"/>
</dbReference>
<dbReference type="GO" id="GO:0015031">
    <property type="term" value="P:protein transport"/>
    <property type="evidence" value="ECO:0007669"/>
    <property type="project" value="UniProtKB-KW"/>
</dbReference>
<feature type="transmembrane region" description="Helical" evidence="15">
    <location>
        <begin position="165"/>
        <end position="190"/>
    </location>
</feature>
<keyword evidence="9 15" id="KW-1133">Transmembrane helix</keyword>
<evidence type="ECO:0000256" key="10">
    <source>
        <dbReference type="ARBA" id="ARBA00023136"/>
    </source>
</evidence>
<dbReference type="GO" id="GO:0012505">
    <property type="term" value="C:endomembrane system"/>
    <property type="evidence" value="ECO:0007669"/>
    <property type="project" value="UniProtKB-SubCell"/>
</dbReference>
<evidence type="ECO:0000256" key="13">
    <source>
        <dbReference type="ARBA" id="ARBA00046288"/>
    </source>
</evidence>
<dbReference type="EMBL" id="BPVZ01000095">
    <property type="protein sequence ID" value="GKV32277.1"/>
    <property type="molecule type" value="Genomic_DNA"/>
</dbReference>
<dbReference type="GO" id="GO:0008270">
    <property type="term" value="F:zinc ion binding"/>
    <property type="evidence" value="ECO:0007669"/>
    <property type="project" value="UniProtKB-KW"/>
</dbReference>
<comment type="subcellular location">
    <subcellularLocation>
        <location evidence="13">Endomembrane system</location>
        <topology evidence="13">Single-pass type I membrane protein</topology>
    </subcellularLocation>
    <subcellularLocation>
        <location evidence="14">Protein storage vacuole membrane</location>
    </subcellularLocation>
</comment>
<evidence type="ECO:0000256" key="8">
    <source>
        <dbReference type="ARBA" id="ARBA00022927"/>
    </source>
</evidence>
<keyword evidence="20" id="KW-1185">Reference proteome</keyword>
<dbReference type="Pfam" id="PF02225">
    <property type="entry name" value="PA"/>
    <property type="match status" value="1"/>
</dbReference>
<keyword evidence="7" id="KW-0862">Zinc</keyword>
<dbReference type="PROSITE" id="PS51257">
    <property type="entry name" value="PROKAR_LIPOPROTEIN"/>
    <property type="match status" value="1"/>
</dbReference>
<gene>
    <name evidence="19" type="ORF">SLEP1_g40891</name>
</gene>
<dbReference type="PANTHER" id="PTHR47168">
    <property type="entry name" value="RING ZINC FINGER DOMAIN SUPERFAMILY PROTEIN-RELATED"/>
    <property type="match status" value="1"/>
</dbReference>
<dbReference type="InterPro" id="IPR051653">
    <property type="entry name" value="E3_ligase_sorting_rcpt"/>
</dbReference>
<evidence type="ECO:0000256" key="15">
    <source>
        <dbReference type="SAM" id="Phobius"/>
    </source>
</evidence>
<evidence type="ECO:0000256" key="6">
    <source>
        <dbReference type="ARBA" id="ARBA00022771"/>
    </source>
</evidence>
<evidence type="ECO:0000256" key="12">
    <source>
        <dbReference type="ARBA" id="ARBA00023180"/>
    </source>
</evidence>
<keyword evidence="11" id="KW-1015">Disulfide bond</keyword>
<dbReference type="InterPro" id="IPR046450">
    <property type="entry name" value="PA_dom_sf"/>
</dbReference>
<keyword evidence="4" id="KW-0479">Metal-binding</keyword>
<feature type="domain" description="RING-type" evidence="18">
    <location>
        <begin position="238"/>
        <end position="258"/>
    </location>
</feature>
<evidence type="ECO:0000256" key="11">
    <source>
        <dbReference type="ARBA" id="ARBA00023157"/>
    </source>
</evidence>
<keyword evidence="2" id="KW-0926">Vacuole</keyword>
<dbReference type="GO" id="GO:0032586">
    <property type="term" value="C:protein storage vacuole membrane"/>
    <property type="evidence" value="ECO:0007669"/>
    <property type="project" value="UniProtKB-SubCell"/>
</dbReference>
<evidence type="ECO:0000313" key="19">
    <source>
        <dbReference type="EMBL" id="GKV32277.1"/>
    </source>
</evidence>
<evidence type="ECO:0000256" key="3">
    <source>
        <dbReference type="ARBA" id="ARBA00022692"/>
    </source>
</evidence>
<dbReference type="SUPFAM" id="SSF52025">
    <property type="entry name" value="PA domain"/>
    <property type="match status" value="1"/>
</dbReference>
<dbReference type="InterPro" id="IPR013083">
    <property type="entry name" value="Znf_RING/FYVE/PHD"/>
</dbReference>
<evidence type="ECO:0000256" key="4">
    <source>
        <dbReference type="ARBA" id="ARBA00022723"/>
    </source>
</evidence>
<feature type="chain" id="PRO_5044000145" evidence="16">
    <location>
        <begin position="25"/>
        <end position="265"/>
    </location>
</feature>
<evidence type="ECO:0000259" key="17">
    <source>
        <dbReference type="Pfam" id="PF02225"/>
    </source>
</evidence>
<proteinExistence type="predicted"/>
<dbReference type="Gene3D" id="3.30.40.10">
    <property type="entry name" value="Zinc/RING finger domain, C3HC4 (zinc finger)"/>
    <property type="match status" value="1"/>
</dbReference>
<keyword evidence="8" id="KW-0653">Protein transport</keyword>
<dbReference type="FunFam" id="3.50.30.30:FF:000020">
    <property type="entry name" value="Receptor homology region transmembrane domain-and RING domain-containing protein 2"/>
    <property type="match status" value="1"/>
</dbReference>
<evidence type="ECO:0000256" key="5">
    <source>
        <dbReference type="ARBA" id="ARBA00022729"/>
    </source>
</evidence>
<comment type="caution">
    <text evidence="19">The sequence shown here is derived from an EMBL/GenBank/DDBJ whole genome shotgun (WGS) entry which is preliminary data.</text>
</comment>
<feature type="signal peptide" evidence="16">
    <location>
        <begin position="1"/>
        <end position="24"/>
    </location>
</feature>
<dbReference type="InterPro" id="IPR001841">
    <property type="entry name" value="Znf_RING"/>
</dbReference>
<keyword evidence="1" id="KW-0813">Transport</keyword>
<evidence type="ECO:0000313" key="20">
    <source>
        <dbReference type="Proteomes" id="UP001054252"/>
    </source>
</evidence>
<keyword evidence="10 15" id="KW-0472">Membrane</keyword>
<dbReference type="InterPro" id="IPR003137">
    <property type="entry name" value="PA_domain"/>
</dbReference>
<name>A0AAV5L654_9ROSI</name>
<sequence>MKRLRAAVLLGFLSVLSGCLVTSANVILIGNDITLCLRDIEADFTPSIKGSGECGVLYLAEPLDACSDLTNQIENVTRSSYPFALVIRGGCCPKEKVRKVQKAGFRAAIIYGNEDDGDLFSVLGDAAGIKIHAVFISEASGKKLKKYAGRTDMKLCLIPNIENSAWSIMAISFISLLTMSAVLGTCLFVCRHRIRQERPRSSNVCDHEFHGMSKRLVKTMPSLRFTAVLEDNTTSRTCAICLEDYTLGEKLRILPCCHSKSFLEC</sequence>
<accession>A0AAV5L654</accession>
<keyword evidence="5 16" id="KW-0732">Signal</keyword>
<dbReference type="PANTHER" id="PTHR47168:SF5">
    <property type="entry name" value="RING-TYPE DOMAIN-CONTAINING PROTEIN"/>
    <property type="match status" value="1"/>
</dbReference>
<dbReference type="CDD" id="cd02123">
    <property type="entry name" value="PA_C_RZF_like"/>
    <property type="match status" value="1"/>
</dbReference>
<keyword evidence="12" id="KW-0325">Glycoprotein</keyword>
<keyword evidence="3 15" id="KW-0812">Transmembrane</keyword>
<dbReference type="AlphaFoldDB" id="A0AAV5L654"/>
<dbReference type="Gene3D" id="3.50.30.30">
    <property type="match status" value="1"/>
</dbReference>
<evidence type="ECO:0000256" key="7">
    <source>
        <dbReference type="ARBA" id="ARBA00022833"/>
    </source>
</evidence>
<evidence type="ECO:0000256" key="2">
    <source>
        <dbReference type="ARBA" id="ARBA00022554"/>
    </source>
</evidence>
<evidence type="ECO:0000259" key="18">
    <source>
        <dbReference type="Pfam" id="PF17123"/>
    </source>
</evidence>
<dbReference type="Pfam" id="PF17123">
    <property type="entry name" value="zf-RING_11"/>
    <property type="match status" value="1"/>
</dbReference>
<evidence type="ECO:0000256" key="14">
    <source>
        <dbReference type="ARBA" id="ARBA00060484"/>
    </source>
</evidence>
<evidence type="ECO:0000256" key="1">
    <source>
        <dbReference type="ARBA" id="ARBA00022448"/>
    </source>
</evidence>
<dbReference type="Proteomes" id="UP001054252">
    <property type="component" value="Unassembled WGS sequence"/>
</dbReference>
<reference evidence="19 20" key="1">
    <citation type="journal article" date="2021" name="Commun. Biol.">
        <title>The genome of Shorea leprosula (Dipterocarpaceae) highlights the ecological relevance of drought in aseasonal tropical rainforests.</title>
        <authorList>
            <person name="Ng K.K.S."/>
            <person name="Kobayashi M.J."/>
            <person name="Fawcett J.A."/>
            <person name="Hatakeyama M."/>
            <person name="Paape T."/>
            <person name="Ng C.H."/>
            <person name="Ang C.C."/>
            <person name="Tnah L.H."/>
            <person name="Lee C.T."/>
            <person name="Nishiyama T."/>
            <person name="Sese J."/>
            <person name="O'Brien M.J."/>
            <person name="Copetti D."/>
            <person name="Mohd Noor M.I."/>
            <person name="Ong R.C."/>
            <person name="Putra M."/>
            <person name="Sireger I.Z."/>
            <person name="Indrioko S."/>
            <person name="Kosugi Y."/>
            <person name="Izuno A."/>
            <person name="Isagi Y."/>
            <person name="Lee S.L."/>
            <person name="Shimizu K.K."/>
        </authorList>
    </citation>
    <scope>NUCLEOTIDE SEQUENCE [LARGE SCALE GENOMIC DNA]</scope>
    <source>
        <strain evidence="19">214</strain>
    </source>
</reference>
<evidence type="ECO:0000256" key="16">
    <source>
        <dbReference type="SAM" id="SignalP"/>
    </source>
</evidence>
<feature type="domain" description="PA" evidence="17">
    <location>
        <begin position="83"/>
        <end position="144"/>
    </location>
</feature>
<dbReference type="SUPFAM" id="SSF57850">
    <property type="entry name" value="RING/U-box"/>
    <property type="match status" value="1"/>
</dbReference>
<protein>
    <submittedName>
        <fullName evidence="19">Uncharacterized protein</fullName>
    </submittedName>
</protein>
<organism evidence="19 20">
    <name type="scientific">Rubroshorea leprosula</name>
    <dbReference type="NCBI Taxonomy" id="152421"/>
    <lineage>
        <taxon>Eukaryota</taxon>
        <taxon>Viridiplantae</taxon>
        <taxon>Streptophyta</taxon>
        <taxon>Embryophyta</taxon>
        <taxon>Tracheophyta</taxon>
        <taxon>Spermatophyta</taxon>
        <taxon>Magnoliopsida</taxon>
        <taxon>eudicotyledons</taxon>
        <taxon>Gunneridae</taxon>
        <taxon>Pentapetalae</taxon>
        <taxon>rosids</taxon>
        <taxon>malvids</taxon>
        <taxon>Malvales</taxon>
        <taxon>Dipterocarpaceae</taxon>
        <taxon>Rubroshorea</taxon>
    </lineage>
</organism>